<dbReference type="GO" id="GO:0000145">
    <property type="term" value="C:exocyst"/>
    <property type="evidence" value="ECO:0007669"/>
    <property type="project" value="InterPro"/>
</dbReference>
<dbReference type="AlphaFoldDB" id="A0A7J0FB84"/>
<dbReference type="Proteomes" id="UP000585474">
    <property type="component" value="Unassembled WGS sequence"/>
</dbReference>
<evidence type="ECO:0000313" key="4">
    <source>
        <dbReference type="Proteomes" id="UP000585474"/>
    </source>
</evidence>
<dbReference type="Gene3D" id="1.20.1280.170">
    <property type="entry name" value="Exocyst complex component Exo70"/>
    <property type="match status" value="1"/>
</dbReference>
<dbReference type="SUPFAM" id="SSF53098">
    <property type="entry name" value="Ribonuclease H-like"/>
    <property type="match status" value="1"/>
</dbReference>
<dbReference type="GO" id="GO:0046983">
    <property type="term" value="F:protein dimerization activity"/>
    <property type="evidence" value="ECO:0007669"/>
    <property type="project" value="InterPro"/>
</dbReference>
<organism evidence="3 4">
    <name type="scientific">Actinidia rufa</name>
    <dbReference type="NCBI Taxonomy" id="165716"/>
    <lineage>
        <taxon>Eukaryota</taxon>
        <taxon>Viridiplantae</taxon>
        <taxon>Streptophyta</taxon>
        <taxon>Embryophyta</taxon>
        <taxon>Tracheophyta</taxon>
        <taxon>Spermatophyta</taxon>
        <taxon>Magnoliopsida</taxon>
        <taxon>eudicotyledons</taxon>
        <taxon>Gunneridae</taxon>
        <taxon>Pentapetalae</taxon>
        <taxon>asterids</taxon>
        <taxon>Ericales</taxon>
        <taxon>Actinidiaceae</taxon>
        <taxon>Actinidia</taxon>
    </lineage>
</organism>
<accession>A0A7J0FB84</accession>
<name>A0A7J0FB84_9ERIC</name>
<evidence type="ECO:0000259" key="2">
    <source>
        <dbReference type="Pfam" id="PF05699"/>
    </source>
</evidence>
<comment type="caution">
    <text evidence="3">The sequence shown here is derived from an EMBL/GenBank/DDBJ whole genome shotgun (WGS) entry which is preliminary data.</text>
</comment>
<dbReference type="GO" id="GO:0006887">
    <property type="term" value="P:exocytosis"/>
    <property type="evidence" value="ECO:0007669"/>
    <property type="project" value="InterPro"/>
</dbReference>
<dbReference type="InterPro" id="IPR046364">
    <property type="entry name" value="Exo70_C"/>
</dbReference>
<sequence>MSRSKKKLKKQQNEEVREEVQIIDDEEIEEVGSKKRPHFLGPIDKFASAVNPDSSMDTSKRMQQQNISDALWKERTHNVHQFLARWVYEAGIPFKAIDSDSFKRFVEAVGQFGSGYQPPRQYLLTGAIVEGRAIGKQPRFKGVIEKAKAFTIFIYAHHKTLALMRKFTKKRDIVRLGVTRFATSFLTLQSLVEKKEKLRSMVTSDAWGECKHSKSAKGKADLFYRVKYVILEWGNTMLEKIIDAKAKDRLDRPLHLAAYLLNPYYFFKDQSIENEPMVMDAFITCVEMFFPDDFQLQHLVLNVELLKYKGKVSSFGRALAMAGCACNDDNYDPVGWWSNYGNGVPNLKKKAKRILSLTTSSSGCEREIGALLRGSVAKDLLGDDWIQRHRRIVEQHAKQYKRIAWAKIRKEIGEDIHLLLIYNYILCKRRREGRLEIVRIRISPLSPSPADIRPFGTEVHMDVVTIREDIDLVIVKWYLAINCNNPTPHQVHRARASVAAAKSTEYVNVSWWYNHIEALLRISGVSGEGCGVTIKSSIADEASVATPPAADTKACL</sequence>
<dbReference type="OrthoDB" id="2012664at2759"/>
<dbReference type="InterPro" id="IPR008906">
    <property type="entry name" value="HATC_C_dom"/>
</dbReference>
<dbReference type="PANTHER" id="PTHR32166:SF74">
    <property type="entry name" value="OS05G0256350 PROTEIN"/>
    <property type="match status" value="1"/>
</dbReference>
<dbReference type="Pfam" id="PF05699">
    <property type="entry name" value="Dimer_Tnp_hAT"/>
    <property type="match status" value="1"/>
</dbReference>
<dbReference type="GO" id="GO:0005546">
    <property type="term" value="F:phosphatidylinositol-4,5-bisphosphate binding"/>
    <property type="evidence" value="ECO:0007669"/>
    <property type="project" value="InterPro"/>
</dbReference>
<dbReference type="EMBL" id="BJWL01000010">
    <property type="protein sequence ID" value="GFY95157.1"/>
    <property type="molecule type" value="Genomic_DNA"/>
</dbReference>
<feature type="domain" description="Exocyst complex subunit Exo70 C-terminal" evidence="1">
    <location>
        <begin position="372"/>
        <end position="409"/>
    </location>
</feature>
<reference evidence="3 4" key="1">
    <citation type="submission" date="2019-07" db="EMBL/GenBank/DDBJ databases">
        <title>De Novo Assembly of kiwifruit Actinidia rufa.</title>
        <authorList>
            <person name="Sugita-Konishi S."/>
            <person name="Sato K."/>
            <person name="Mori E."/>
            <person name="Abe Y."/>
            <person name="Kisaki G."/>
            <person name="Hamano K."/>
            <person name="Suezawa K."/>
            <person name="Otani M."/>
            <person name="Fukuda T."/>
            <person name="Manabe T."/>
            <person name="Gomi K."/>
            <person name="Tabuchi M."/>
            <person name="Akimitsu K."/>
            <person name="Kataoka I."/>
        </authorList>
    </citation>
    <scope>NUCLEOTIDE SEQUENCE [LARGE SCALE GENOMIC DNA]</scope>
    <source>
        <strain evidence="4">cv. Fuchu</strain>
    </source>
</reference>
<evidence type="ECO:0000259" key="1">
    <source>
        <dbReference type="Pfam" id="PF03081"/>
    </source>
</evidence>
<protein>
    <submittedName>
        <fullName evidence="3">Exocyst subunit exo70 family protein A1</fullName>
    </submittedName>
</protein>
<proteinExistence type="predicted"/>
<keyword evidence="4" id="KW-1185">Reference proteome</keyword>
<dbReference type="InterPro" id="IPR012337">
    <property type="entry name" value="RNaseH-like_sf"/>
</dbReference>
<gene>
    <name evidence="3" type="ORF">Acr_10g0005420</name>
</gene>
<dbReference type="PANTHER" id="PTHR32166">
    <property type="entry name" value="OSJNBA0013A04.12 PROTEIN"/>
    <property type="match status" value="1"/>
</dbReference>
<feature type="domain" description="HAT C-terminal dimerisation" evidence="2">
    <location>
        <begin position="330"/>
        <end position="370"/>
    </location>
</feature>
<dbReference type="Pfam" id="PF03081">
    <property type="entry name" value="Exo70_C"/>
    <property type="match status" value="1"/>
</dbReference>
<evidence type="ECO:0000313" key="3">
    <source>
        <dbReference type="EMBL" id="GFY95157.1"/>
    </source>
</evidence>